<dbReference type="Proteomes" id="UP001215280">
    <property type="component" value="Unassembled WGS sequence"/>
</dbReference>
<name>A0AAD7KFW9_9AGAR</name>
<keyword evidence="2" id="KW-0732">Signal</keyword>
<feature type="signal peptide" evidence="2">
    <location>
        <begin position="1"/>
        <end position="21"/>
    </location>
</feature>
<evidence type="ECO:0000313" key="4">
    <source>
        <dbReference type="Proteomes" id="UP001215280"/>
    </source>
</evidence>
<comment type="caution">
    <text evidence="3">The sequence shown here is derived from an EMBL/GenBank/DDBJ whole genome shotgun (WGS) entry which is preliminary data.</text>
</comment>
<keyword evidence="4" id="KW-1185">Reference proteome</keyword>
<accession>A0AAD7KFW9</accession>
<dbReference type="EMBL" id="JARJLG010000003">
    <property type="protein sequence ID" value="KAJ7782415.1"/>
    <property type="molecule type" value="Genomic_DNA"/>
</dbReference>
<feature type="compositionally biased region" description="Basic and acidic residues" evidence="1">
    <location>
        <begin position="218"/>
        <end position="229"/>
    </location>
</feature>
<organism evidence="3 4">
    <name type="scientific">Mycena maculata</name>
    <dbReference type="NCBI Taxonomy" id="230809"/>
    <lineage>
        <taxon>Eukaryota</taxon>
        <taxon>Fungi</taxon>
        <taxon>Dikarya</taxon>
        <taxon>Basidiomycota</taxon>
        <taxon>Agaricomycotina</taxon>
        <taxon>Agaricomycetes</taxon>
        <taxon>Agaricomycetidae</taxon>
        <taxon>Agaricales</taxon>
        <taxon>Marasmiineae</taxon>
        <taxon>Mycenaceae</taxon>
        <taxon>Mycena</taxon>
    </lineage>
</organism>
<evidence type="ECO:0000256" key="2">
    <source>
        <dbReference type="SAM" id="SignalP"/>
    </source>
</evidence>
<sequence length="268" mass="30372">MANLLCRVTLRALSMWWTLPAQHSPNNRQLSLRRKRIRSVADERTAGNCAVIVKAGVRIRIVGLHVFNCNRTPSGEMPEARDPRASRLAVFEGVAGVFLRVVGAGLARDLNSPHAPTGARSDVRTQFEKLPPGKFKMAFSHPRTQSREPRRVGMGRIKLLYEAGIRHENNLSDKSRDVDRAVRCWRVRWLKVTQTRRLHAAPRLSDSRTAHPKSPRVRRVDRGGQRSPDDLADGEDGVVRSRGRVRFQGRWWNPDQEKRLDRPGAGPL</sequence>
<feature type="chain" id="PRO_5042074754" evidence="2">
    <location>
        <begin position="22"/>
        <end position="268"/>
    </location>
</feature>
<reference evidence="3" key="1">
    <citation type="submission" date="2023-03" db="EMBL/GenBank/DDBJ databases">
        <title>Massive genome expansion in bonnet fungi (Mycena s.s.) driven by repeated elements and novel gene families across ecological guilds.</title>
        <authorList>
            <consortium name="Lawrence Berkeley National Laboratory"/>
            <person name="Harder C.B."/>
            <person name="Miyauchi S."/>
            <person name="Viragh M."/>
            <person name="Kuo A."/>
            <person name="Thoen E."/>
            <person name="Andreopoulos B."/>
            <person name="Lu D."/>
            <person name="Skrede I."/>
            <person name="Drula E."/>
            <person name="Henrissat B."/>
            <person name="Morin E."/>
            <person name="Kohler A."/>
            <person name="Barry K."/>
            <person name="LaButti K."/>
            <person name="Morin E."/>
            <person name="Salamov A."/>
            <person name="Lipzen A."/>
            <person name="Mereny Z."/>
            <person name="Hegedus B."/>
            <person name="Baldrian P."/>
            <person name="Stursova M."/>
            <person name="Weitz H."/>
            <person name="Taylor A."/>
            <person name="Grigoriev I.V."/>
            <person name="Nagy L.G."/>
            <person name="Martin F."/>
            <person name="Kauserud H."/>
        </authorList>
    </citation>
    <scope>NUCLEOTIDE SEQUENCE</scope>
    <source>
        <strain evidence="3">CBHHK188m</strain>
    </source>
</reference>
<evidence type="ECO:0000256" key="1">
    <source>
        <dbReference type="SAM" id="MobiDB-lite"/>
    </source>
</evidence>
<proteinExistence type="predicted"/>
<feature type="region of interest" description="Disordered" evidence="1">
    <location>
        <begin position="200"/>
        <end position="241"/>
    </location>
</feature>
<dbReference type="AlphaFoldDB" id="A0AAD7KFW9"/>
<evidence type="ECO:0000313" key="3">
    <source>
        <dbReference type="EMBL" id="KAJ7782415.1"/>
    </source>
</evidence>
<protein>
    <submittedName>
        <fullName evidence="3">Uncharacterized protein</fullName>
    </submittedName>
</protein>
<gene>
    <name evidence="3" type="ORF">DFH07DRAFT_935543</name>
</gene>